<feature type="compositionally biased region" description="Basic and acidic residues" evidence="3">
    <location>
        <begin position="23"/>
        <end position="32"/>
    </location>
</feature>
<keyword evidence="1" id="KW-0520">NAD</keyword>
<comment type="caution">
    <text evidence="5">The sequence shown here is derived from an EMBL/GenBank/DDBJ whole genome shotgun (WGS) entry which is preliminary data.</text>
</comment>
<dbReference type="PROSITE" id="PS50305">
    <property type="entry name" value="SIRTUIN"/>
    <property type="match status" value="1"/>
</dbReference>
<feature type="domain" description="Deacetylase sirtuin-type" evidence="4">
    <location>
        <begin position="1"/>
        <end position="184"/>
    </location>
</feature>
<dbReference type="Gene3D" id="3.40.50.1220">
    <property type="entry name" value="TPP-binding domain"/>
    <property type="match status" value="1"/>
</dbReference>
<dbReference type="GO" id="GO:0005634">
    <property type="term" value="C:nucleus"/>
    <property type="evidence" value="ECO:0007669"/>
    <property type="project" value="TreeGrafter"/>
</dbReference>
<dbReference type="GO" id="GO:0070403">
    <property type="term" value="F:NAD+ binding"/>
    <property type="evidence" value="ECO:0007669"/>
    <property type="project" value="TreeGrafter"/>
</dbReference>
<evidence type="ECO:0000256" key="1">
    <source>
        <dbReference type="ARBA" id="ARBA00023027"/>
    </source>
</evidence>
<reference evidence="5" key="2">
    <citation type="submission" date="2023-05" db="EMBL/GenBank/DDBJ databases">
        <authorList>
            <consortium name="Lawrence Berkeley National Laboratory"/>
            <person name="Steindorff A."/>
            <person name="Hensen N."/>
            <person name="Bonometti L."/>
            <person name="Westerberg I."/>
            <person name="Brannstrom I.O."/>
            <person name="Guillou S."/>
            <person name="Cros-Aarteil S."/>
            <person name="Calhoun S."/>
            <person name="Haridas S."/>
            <person name="Kuo A."/>
            <person name="Mondo S."/>
            <person name="Pangilinan J."/>
            <person name="Riley R."/>
            <person name="Labutti K."/>
            <person name="Andreopoulos B."/>
            <person name="Lipzen A."/>
            <person name="Chen C."/>
            <person name="Yanf M."/>
            <person name="Daum C."/>
            <person name="Ng V."/>
            <person name="Clum A."/>
            <person name="Ohm R."/>
            <person name="Martin F."/>
            <person name="Silar P."/>
            <person name="Natvig D."/>
            <person name="Lalanne C."/>
            <person name="Gautier V."/>
            <person name="Ament-Velasquez S.L."/>
            <person name="Kruys A."/>
            <person name="Hutchinson M.I."/>
            <person name="Powell A.J."/>
            <person name="Barry K."/>
            <person name="Miller A.N."/>
            <person name="Grigoriev I.V."/>
            <person name="Debuchy R."/>
            <person name="Gladieux P."/>
            <person name="Thoren M.H."/>
            <person name="Johannesson H."/>
        </authorList>
    </citation>
    <scope>NUCLEOTIDE SEQUENCE</scope>
    <source>
        <strain evidence="5">CBS 359.72</strain>
    </source>
</reference>
<dbReference type="PANTHER" id="PTHR11085">
    <property type="entry name" value="NAD-DEPENDENT PROTEIN DEACYLASE SIRTUIN-5, MITOCHONDRIAL-RELATED"/>
    <property type="match status" value="1"/>
</dbReference>
<name>A0AAN7CJD1_9PEZI</name>
<feature type="non-terminal residue" evidence="5">
    <location>
        <position position="1"/>
    </location>
</feature>
<dbReference type="Proteomes" id="UP001303647">
    <property type="component" value="Unassembled WGS sequence"/>
</dbReference>
<dbReference type="PANTHER" id="PTHR11085:SF8">
    <property type="entry name" value="NAD-DEPENDENT HISTONE DEACETYLASE HST3"/>
    <property type="match status" value="1"/>
</dbReference>
<reference evidence="5" key="1">
    <citation type="journal article" date="2023" name="Mol. Phylogenet. Evol.">
        <title>Genome-scale phylogeny and comparative genomics of the fungal order Sordariales.</title>
        <authorList>
            <person name="Hensen N."/>
            <person name="Bonometti L."/>
            <person name="Westerberg I."/>
            <person name="Brannstrom I.O."/>
            <person name="Guillou S."/>
            <person name="Cros-Aarteil S."/>
            <person name="Calhoun S."/>
            <person name="Haridas S."/>
            <person name="Kuo A."/>
            <person name="Mondo S."/>
            <person name="Pangilinan J."/>
            <person name="Riley R."/>
            <person name="LaButti K."/>
            <person name="Andreopoulos B."/>
            <person name="Lipzen A."/>
            <person name="Chen C."/>
            <person name="Yan M."/>
            <person name="Daum C."/>
            <person name="Ng V."/>
            <person name="Clum A."/>
            <person name="Steindorff A."/>
            <person name="Ohm R.A."/>
            <person name="Martin F."/>
            <person name="Silar P."/>
            <person name="Natvig D.O."/>
            <person name="Lalanne C."/>
            <person name="Gautier V."/>
            <person name="Ament-Velasquez S.L."/>
            <person name="Kruys A."/>
            <person name="Hutchinson M.I."/>
            <person name="Powell A.J."/>
            <person name="Barry K."/>
            <person name="Miller A.N."/>
            <person name="Grigoriev I.V."/>
            <person name="Debuchy R."/>
            <person name="Gladieux P."/>
            <person name="Hiltunen Thoren M."/>
            <person name="Johannesson H."/>
        </authorList>
    </citation>
    <scope>NUCLEOTIDE SEQUENCE</scope>
    <source>
        <strain evidence="5">CBS 359.72</strain>
    </source>
</reference>
<sequence length="275" mass="31349">EGGRDMENPSDLEPPCPGCTKISNDRKTEGKRATAIGKLRPDIVLYDEEDPRAESTYTIAQHDQSLRPDALLIMGMSLATHGVQLLIRDFAKIIHKRQTGKVVFVNRTKPAKSWTDVIDYWVESDCDAWVRDLVERQSTLCCGNDRRQVRDHFLGIDKPYLEDARLIPKVLVDLTEDDEQLTATPLSHTVTPLPHLSVVPEYGTWWRRRPPDHVPGRRLGRRHWRPTGLGWHLHRDTHFALNSGVRLSAGVLVAGGVGLYCLKARQRRHTLLRLR</sequence>
<dbReference type="InterPro" id="IPR050134">
    <property type="entry name" value="NAD-dep_sirtuin_deacylases"/>
</dbReference>
<evidence type="ECO:0000313" key="6">
    <source>
        <dbReference type="Proteomes" id="UP001303647"/>
    </source>
</evidence>
<protein>
    <recommendedName>
        <fullName evidence="4">Deacetylase sirtuin-type domain-containing protein</fullName>
    </recommendedName>
</protein>
<evidence type="ECO:0000259" key="4">
    <source>
        <dbReference type="PROSITE" id="PS50305"/>
    </source>
</evidence>
<comment type="caution">
    <text evidence="2">Lacks conserved residue(s) required for the propagation of feature annotation.</text>
</comment>
<keyword evidence="6" id="KW-1185">Reference proteome</keyword>
<evidence type="ECO:0000313" key="5">
    <source>
        <dbReference type="EMBL" id="KAK4243104.1"/>
    </source>
</evidence>
<accession>A0AAN7CJD1</accession>
<dbReference type="SUPFAM" id="SSF52467">
    <property type="entry name" value="DHS-like NAD/FAD-binding domain"/>
    <property type="match status" value="1"/>
</dbReference>
<gene>
    <name evidence="5" type="ORF">C7999DRAFT_18495</name>
</gene>
<dbReference type="AlphaFoldDB" id="A0AAN7CJD1"/>
<dbReference type="GO" id="GO:0017136">
    <property type="term" value="F:histone deacetylase activity, NAD-dependent"/>
    <property type="evidence" value="ECO:0007669"/>
    <property type="project" value="TreeGrafter"/>
</dbReference>
<dbReference type="InterPro" id="IPR026590">
    <property type="entry name" value="Ssirtuin_cat_dom"/>
</dbReference>
<proteinExistence type="predicted"/>
<feature type="region of interest" description="Disordered" evidence="3">
    <location>
        <begin position="1"/>
        <end position="32"/>
    </location>
</feature>
<dbReference type="InterPro" id="IPR029035">
    <property type="entry name" value="DHS-like_NAD/FAD-binding_dom"/>
</dbReference>
<organism evidence="5 6">
    <name type="scientific">Corynascus novoguineensis</name>
    <dbReference type="NCBI Taxonomy" id="1126955"/>
    <lineage>
        <taxon>Eukaryota</taxon>
        <taxon>Fungi</taxon>
        <taxon>Dikarya</taxon>
        <taxon>Ascomycota</taxon>
        <taxon>Pezizomycotina</taxon>
        <taxon>Sordariomycetes</taxon>
        <taxon>Sordariomycetidae</taxon>
        <taxon>Sordariales</taxon>
        <taxon>Chaetomiaceae</taxon>
        <taxon>Corynascus</taxon>
    </lineage>
</organism>
<dbReference type="EMBL" id="MU857881">
    <property type="protein sequence ID" value="KAK4243104.1"/>
    <property type="molecule type" value="Genomic_DNA"/>
</dbReference>
<evidence type="ECO:0000256" key="2">
    <source>
        <dbReference type="PROSITE-ProRule" id="PRU00236"/>
    </source>
</evidence>
<evidence type="ECO:0000256" key="3">
    <source>
        <dbReference type="SAM" id="MobiDB-lite"/>
    </source>
</evidence>